<dbReference type="GO" id="GO:0006914">
    <property type="term" value="P:autophagy"/>
    <property type="evidence" value="ECO:0007669"/>
    <property type="project" value="TreeGrafter"/>
</dbReference>
<evidence type="ECO:0000259" key="5">
    <source>
        <dbReference type="PROSITE" id="PS50219"/>
    </source>
</evidence>
<dbReference type="InterPro" id="IPR036352">
    <property type="entry name" value="Semap_dom_sf"/>
</dbReference>
<proteinExistence type="predicted"/>
<dbReference type="InterPro" id="IPR032914">
    <property type="entry name" value="Vam6/VPS39/TRAP1"/>
</dbReference>
<keyword evidence="4" id="KW-0653">Protein transport</keyword>
<dbReference type="GO" id="GO:0015031">
    <property type="term" value="P:protein transport"/>
    <property type="evidence" value="ECO:0007669"/>
    <property type="project" value="UniProtKB-KW"/>
</dbReference>
<dbReference type="PANTHER" id="PTHR12894:SF27">
    <property type="entry name" value="TRANSFORMING GROWTH FACTOR-BETA RECEPTOR-ASSOCIATED PROTEIN 1"/>
    <property type="match status" value="1"/>
</dbReference>
<gene>
    <name evidence="6" type="ORF">PHLGIDRAFT_432356</name>
</gene>
<dbReference type="Proteomes" id="UP000053257">
    <property type="component" value="Unassembled WGS sequence"/>
</dbReference>
<dbReference type="SUPFAM" id="SSF101912">
    <property type="entry name" value="Sema domain"/>
    <property type="match status" value="1"/>
</dbReference>
<evidence type="ECO:0000313" key="7">
    <source>
        <dbReference type="Proteomes" id="UP000053257"/>
    </source>
</evidence>
<protein>
    <recommendedName>
        <fullName evidence="5">CNH domain-containing protein</fullName>
    </recommendedName>
</protein>
<dbReference type="EMBL" id="KN840504">
    <property type="protein sequence ID" value="KIP07077.1"/>
    <property type="molecule type" value="Genomic_DNA"/>
</dbReference>
<dbReference type="PROSITE" id="PS50219">
    <property type="entry name" value="CNH"/>
    <property type="match status" value="1"/>
</dbReference>
<keyword evidence="2" id="KW-0813">Transport</keyword>
<dbReference type="GO" id="GO:0016020">
    <property type="term" value="C:membrane"/>
    <property type="evidence" value="ECO:0007669"/>
    <property type="project" value="TreeGrafter"/>
</dbReference>
<dbReference type="GO" id="GO:0005737">
    <property type="term" value="C:cytoplasm"/>
    <property type="evidence" value="ECO:0007669"/>
    <property type="project" value="UniProtKB-SubCell"/>
</dbReference>
<dbReference type="HOGENOM" id="CLU_063262_0_0_1"/>
<dbReference type="GO" id="GO:0034058">
    <property type="term" value="P:endosomal vesicle fusion"/>
    <property type="evidence" value="ECO:0007669"/>
    <property type="project" value="TreeGrafter"/>
</dbReference>
<accession>A0A0C3S802</accession>
<dbReference type="OrthoDB" id="5325112at2759"/>
<evidence type="ECO:0000256" key="1">
    <source>
        <dbReference type="ARBA" id="ARBA00004496"/>
    </source>
</evidence>
<feature type="domain" description="CNH" evidence="5">
    <location>
        <begin position="31"/>
        <end position="304"/>
    </location>
</feature>
<dbReference type="InterPro" id="IPR001180">
    <property type="entry name" value="CNH_dom"/>
</dbReference>
<keyword evidence="3" id="KW-0963">Cytoplasm</keyword>
<sequence length="304" mass="33806">MTALSGADLPPYQLQCLLDIVSPEFSSSDPPVQLVCAQALGPEIYVGCSNGHLLRFTLHPDANSRSMEAYTLLSRQSVPNNKPIENMILVPSLSRALVHSDRQILVYTLPALDMIPLNVYKPIRNVISLAVDEWQLQHAAHRSPQQPGSVEFCVIKRQSVSIYHLREKPIYEKDIPLHVRIQLARRSGRYLCVVDNEYYNMIDLETASLLPILPISQAPPSEPGSDAPQTPPVKPFILVISDTEFLLLSWTGASTLGLFITGEGEPVRGTLEWSQHPISVCKFPPLSPAIRTHQCAMQRSTTRT</sequence>
<comment type="subcellular location">
    <subcellularLocation>
        <location evidence="1">Cytoplasm</location>
    </subcellularLocation>
</comment>
<dbReference type="STRING" id="745531.A0A0C3S802"/>
<reference evidence="6 7" key="1">
    <citation type="journal article" date="2014" name="PLoS Genet.">
        <title>Analysis of the Phlebiopsis gigantea genome, transcriptome and secretome provides insight into its pioneer colonization strategies of wood.</title>
        <authorList>
            <person name="Hori C."/>
            <person name="Ishida T."/>
            <person name="Igarashi K."/>
            <person name="Samejima M."/>
            <person name="Suzuki H."/>
            <person name="Master E."/>
            <person name="Ferreira P."/>
            <person name="Ruiz-Duenas F.J."/>
            <person name="Held B."/>
            <person name="Canessa P."/>
            <person name="Larrondo L.F."/>
            <person name="Schmoll M."/>
            <person name="Druzhinina I.S."/>
            <person name="Kubicek C.P."/>
            <person name="Gaskell J.A."/>
            <person name="Kersten P."/>
            <person name="St John F."/>
            <person name="Glasner J."/>
            <person name="Sabat G."/>
            <person name="Splinter BonDurant S."/>
            <person name="Syed K."/>
            <person name="Yadav J."/>
            <person name="Mgbeahuruike A.C."/>
            <person name="Kovalchuk A."/>
            <person name="Asiegbu F.O."/>
            <person name="Lackner G."/>
            <person name="Hoffmeister D."/>
            <person name="Rencoret J."/>
            <person name="Gutierrez A."/>
            <person name="Sun H."/>
            <person name="Lindquist E."/>
            <person name="Barry K."/>
            <person name="Riley R."/>
            <person name="Grigoriev I.V."/>
            <person name="Henrissat B."/>
            <person name="Kues U."/>
            <person name="Berka R.M."/>
            <person name="Martinez A.T."/>
            <person name="Covert S.F."/>
            <person name="Blanchette R.A."/>
            <person name="Cullen D."/>
        </authorList>
    </citation>
    <scope>NUCLEOTIDE SEQUENCE [LARGE SCALE GENOMIC DNA]</scope>
    <source>
        <strain evidence="6 7">11061_1 CR5-6</strain>
    </source>
</reference>
<dbReference type="PANTHER" id="PTHR12894">
    <property type="entry name" value="CNH DOMAIN CONTAINING"/>
    <property type="match status" value="1"/>
</dbReference>
<organism evidence="6 7">
    <name type="scientific">Phlebiopsis gigantea (strain 11061_1 CR5-6)</name>
    <name type="common">White-rot fungus</name>
    <name type="synonym">Peniophora gigantea</name>
    <dbReference type="NCBI Taxonomy" id="745531"/>
    <lineage>
        <taxon>Eukaryota</taxon>
        <taxon>Fungi</taxon>
        <taxon>Dikarya</taxon>
        <taxon>Basidiomycota</taxon>
        <taxon>Agaricomycotina</taxon>
        <taxon>Agaricomycetes</taxon>
        <taxon>Polyporales</taxon>
        <taxon>Phanerochaetaceae</taxon>
        <taxon>Phlebiopsis</taxon>
    </lineage>
</organism>
<evidence type="ECO:0000256" key="2">
    <source>
        <dbReference type="ARBA" id="ARBA00022448"/>
    </source>
</evidence>
<name>A0A0C3S802_PHLG1</name>
<keyword evidence="7" id="KW-1185">Reference proteome</keyword>
<evidence type="ECO:0000313" key="6">
    <source>
        <dbReference type="EMBL" id="KIP07077.1"/>
    </source>
</evidence>
<evidence type="ECO:0000256" key="3">
    <source>
        <dbReference type="ARBA" id="ARBA00022490"/>
    </source>
</evidence>
<evidence type="ECO:0000256" key="4">
    <source>
        <dbReference type="ARBA" id="ARBA00022927"/>
    </source>
</evidence>
<dbReference type="AlphaFoldDB" id="A0A0C3S802"/>